<proteinExistence type="predicted"/>
<reference evidence="1" key="1">
    <citation type="submission" date="2019-10" db="EMBL/GenBank/DDBJ databases">
        <authorList>
            <consortium name="DOE Joint Genome Institute"/>
            <person name="Kuo A."/>
            <person name="Miyauchi S."/>
            <person name="Kiss E."/>
            <person name="Drula E."/>
            <person name="Kohler A."/>
            <person name="Sanchez-Garcia M."/>
            <person name="Andreopoulos B."/>
            <person name="Barry K.W."/>
            <person name="Bonito G."/>
            <person name="Buee M."/>
            <person name="Carver A."/>
            <person name="Chen C."/>
            <person name="Cichocki N."/>
            <person name="Clum A."/>
            <person name="Culley D."/>
            <person name="Crous P.W."/>
            <person name="Fauchery L."/>
            <person name="Girlanda M."/>
            <person name="Hayes R."/>
            <person name="Keri Z."/>
            <person name="LaButti K."/>
            <person name="Lipzen A."/>
            <person name="Lombard V."/>
            <person name="Magnuson J."/>
            <person name="Maillard F."/>
            <person name="Morin E."/>
            <person name="Murat C."/>
            <person name="Nolan M."/>
            <person name="Ohm R."/>
            <person name="Pangilinan J."/>
            <person name="Pereira M."/>
            <person name="Perotto S."/>
            <person name="Peter M."/>
            <person name="Riley R."/>
            <person name="Sitrit Y."/>
            <person name="Stielow B."/>
            <person name="Szollosi G."/>
            <person name="Zifcakova L."/>
            <person name="Stursova M."/>
            <person name="Spatafora J.W."/>
            <person name="Tedersoo L."/>
            <person name="Vaario L.-M."/>
            <person name="Yamada A."/>
            <person name="Yan M."/>
            <person name="Wang P."/>
            <person name="Xu J."/>
            <person name="Bruns T."/>
            <person name="Baldrian P."/>
            <person name="Vilgalys R."/>
            <person name="Henrissat B."/>
            <person name="Grigoriev I.V."/>
            <person name="Hibbett D."/>
            <person name="Nagy L.G."/>
            <person name="Martin F.M."/>
        </authorList>
    </citation>
    <scope>NUCLEOTIDE SEQUENCE</scope>
    <source>
        <strain evidence="1">BED1</strain>
    </source>
</reference>
<evidence type="ECO:0000313" key="1">
    <source>
        <dbReference type="EMBL" id="KAF8427135.1"/>
    </source>
</evidence>
<keyword evidence="2" id="KW-1185">Reference proteome</keyword>
<comment type="caution">
    <text evidence="1">The sequence shown here is derived from an EMBL/GenBank/DDBJ whole genome shotgun (WGS) entry which is preliminary data.</text>
</comment>
<name>A0AAD4BGI6_BOLED</name>
<gene>
    <name evidence="1" type="ORF">L210DRAFT_3508983</name>
</gene>
<dbReference type="AlphaFoldDB" id="A0AAD4BGI6"/>
<evidence type="ECO:0000313" key="2">
    <source>
        <dbReference type="Proteomes" id="UP001194468"/>
    </source>
</evidence>
<organism evidence="1 2">
    <name type="scientific">Boletus edulis BED1</name>
    <dbReference type="NCBI Taxonomy" id="1328754"/>
    <lineage>
        <taxon>Eukaryota</taxon>
        <taxon>Fungi</taxon>
        <taxon>Dikarya</taxon>
        <taxon>Basidiomycota</taxon>
        <taxon>Agaricomycotina</taxon>
        <taxon>Agaricomycetes</taxon>
        <taxon>Agaricomycetidae</taxon>
        <taxon>Boletales</taxon>
        <taxon>Boletineae</taxon>
        <taxon>Boletaceae</taxon>
        <taxon>Boletoideae</taxon>
        <taxon>Boletus</taxon>
    </lineage>
</organism>
<dbReference type="EMBL" id="WHUW01000082">
    <property type="protein sequence ID" value="KAF8427135.1"/>
    <property type="molecule type" value="Genomic_DNA"/>
</dbReference>
<reference evidence="1" key="2">
    <citation type="journal article" date="2020" name="Nat. Commun.">
        <title>Large-scale genome sequencing of mycorrhizal fungi provides insights into the early evolution of symbiotic traits.</title>
        <authorList>
            <person name="Miyauchi S."/>
            <person name="Kiss E."/>
            <person name="Kuo A."/>
            <person name="Drula E."/>
            <person name="Kohler A."/>
            <person name="Sanchez-Garcia M."/>
            <person name="Morin E."/>
            <person name="Andreopoulos B."/>
            <person name="Barry K.W."/>
            <person name="Bonito G."/>
            <person name="Buee M."/>
            <person name="Carver A."/>
            <person name="Chen C."/>
            <person name="Cichocki N."/>
            <person name="Clum A."/>
            <person name="Culley D."/>
            <person name="Crous P.W."/>
            <person name="Fauchery L."/>
            <person name="Girlanda M."/>
            <person name="Hayes R.D."/>
            <person name="Keri Z."/>
            <person name="LaButti K."/>
            <person name="Lipzen A."/>
            <person name="Lombard V."/>
            <person name="Magnuson J."/>
            <person name="Maillard F."/>
            <person name="Murat C."/>
            <person name="Nolan M."/>
            <person name="Ohm R.A."/>
            <person name="Pangilinan J."/>
            <person name="Pereira M.F."/>
            <person name="Perotto S."/>
            <person name="Peter M."/>
            <person name="Pfister S."/>
            <person name="Riley R."/>
            <person name="Sitrit Y."/>
            <person name="Stielow J.B."/>
            <person name="Szollosi G."/>
            <person name="Zifcakova L."/>
            <person name="Stursova M."/>
            <person name="Spatafora J.W."/>
            <person name="Tedersoo L."/>
            <person name="Vaario L.M."/>
            <person name="Yamada A."/>
            <person name="Yan M."/>
            <person name="Wang P."/>
            <person name="Xu J."/>
            <person name="Bruns T."/>
            <person name="Baldrian P."/>
            <person name="Vilgalys R."/>
            <person name="Dunand C."/>
            <person name="Henrissat B."/>
            <person name="Grigoriev I.V."/>
            <person name="Hibbett D."/>
            <person name="Nagy L.G."/>
            <person name="Martin F.M."/>
        </authorList>
    </citation>
    <scope>NUCLEOTIDE SEQUENCE</scope>
    <source>
        <strain evidence="1">BED1</strain>
    </source>
</reference>
<dbReference type="Proteomes" id="UP001194468">
    <property type="component" value="Unassembled WGS sequence"/>
</dbReference>
<accession>A0AAD4BGI6</accession>
<protein>
    <submittedName>
        <fullName evidence="1">Uncharacterized protein</fullName>
    </submittedName>
</protein>
<sequence length="199" mass="22123">MKNWNPLHRTLLDSNWEDKALLSGTHHSLDPAIPFVTLPTHFQSILYAEANAWTILTQDCVIALVNNIICNRLSLNSLVDTALILRVETVTSTITSVIDWHRRAGIQVLSYVVPDLGNIALQPGNHGYAFLVVRGLQTVPYAYLSQEITQLPTQPNDIFLFHPAELCIGEEIAFCLAWVSAEHDEHRAALVALCEVTAC</sequence>